<organism evidence="1 2">
    <name type="scientific">Sulfurimonas diazotrophicus</name>
    <dbReference type="NCBI Taxonomy" id="3131939"/>
    <lineage>
        <taxon>Bacteria</taxon>
        <taxon>Pseudomonadati</taxon>
        <taxon>Campylobacterota</taxon>
        <taxon>Epsilonproteobacteria</taxon>
        <taxon>Campylobacterales</taxon>
        <taxon>Sulfurimonadaceae</taxon>
        <taxon>Sulfurimonas</taxon>
    </lineage>
</organism>
<proteinExistence type="predicted"/>
<sequence length="88" mass="9991">MFITSKEVETVIGKELADRLCEWLRTSSPISCIVEQGAENAIRFNVDEAMDFSKIKMHSDALKREFFPHIAKLKQYMASTPARPDLSA</sequence>
<evidence type="ECO:0000313" key="2">
    <source>
        <dbReference type="Proteomes" id="UP001447842"/>
    </source>
</evidence>
<dbReference type="EMBL" id="CP147920">
    <property type="protein sequence ID" value="XAU15115.1"/>
    <property type="molecule type" value="Genomic_DNA"/>
</dbReference>
<evidence type="ECO:0000313" key="1">
    <source>
        <dbReference type="EMBL" id="XAU15115.1"/>
    </source>
</evidence>
<accession>A0ABZ3HBP7</accession>
<name>A0ABZ3HBP7_9BACT</name>
<dbReference type="RefSeq" id="WP_345970193.1">
    <property type="nucleotide sequence ID" value="NZ_CP147920.1"/>
</dbReference>
<gene>
    <name evidence="1" type="ORF">WCY31_00080</name>
</gene>
<protein>
    <recommendedName>
        <fullName evidence="3">DUF4286 family protein</fullName>
    </recommendedName>
</protein>
<dbReference type="Proteomes" id="UP001447842">
    <property type="component" value="Chromosome"/>
</dbReference>
<evidence type="ECO:0008006" key="3">
    <source>
        <dbReference type="Google" id="ProtNLM"/>
    </source>
</evidence>
<keyword evidence="2" id="KW-1185">Reference proteome</keyword>
<reference evidence="1 2" key="1">
    <citation type="submission" date="2024-03" db="EMBL/GenBank/DDBJ databases">
        <title>Sulfurimonas sp. HSL3-1.</title>
        <authorList>
            <person name="Wang S."/>
        </authorList>
    </citation>
    <scope>NUCLEOTIDE SEQUENCE [LARGE SCALE GENOMIC DNA]</scope>
    <source>
        <strain evidence="1 2">HSL3-1</strain>
    </source>
</reference>